<feature type="region of interest" description="Disordered" evidence="1">
    <location>
        <begin position="81"/>
        <end position="100"/>
    </location>
</feature>
<name>A0A8T0PF70_PANVG</name>
<evidence type="ECO:0000256" key="1">
    <source>
        <dbReference type="SAM" id="MobiDB-lite"/>
    </source>
</evidence>
<organism evidence="2 3">
    <name type="scientific">Panicum virgatum</name>
    <name type="common">Blackwell switchgrass</name>
    <dbReference type="NCBI Taxonomy" id="38727"/>
    <lineage>
        <taxon>Eukaryota</taxon>
        <taxon>Viridiplantae</taxon>
        <taxon>Streptophyta</taxon>
        <taxon>Embryophyta</taxon>
        <taxon>Tracheophyta</taxon>
        <taxon>Spermatophyta</taxon>
        <taxon>Magnoliopsida</taxon>
        <taxon>Liliopsida</taxon>
        <taxon>Poales</taxon>
        <taxon>Poaceae</taxon>
        <taxon>PACMAD clade</taxon>
        <taxon>Panicoideae</taxon>
        <taxon>Panicodae</taxon>
        <taxon>Paniceae</taxon>
        <taxon>Panicinae</taxon>
        <taxon>Panicum</taxon>
        <taxon>Panicum sect. Hiantes</taxon>
    </lineage>
</organism>
<dbReference type="Proteomes" id="UP000823388">
    <property type="component" value="Chromosome 8K"/>
</dbReference>
<feature type="region of interest" description="Disordered" evidence="1">
    <location>
        <begin position="1"/>
        <end position="24"/>
    </location>
</feature>
<protein>
    <submittedName>
        <fullName evidence="2">Uncharacterized protein</fullName>
    </submittedName>
</protein>
<dbReference type="EMBL" id="CM029051">
    <property type="protein sequence ID" value="KAG2560260.1"/>
    <property type="molecule type" value="Genomic_DNA"/>
</dbReference>
<evidence type="ECO:0000313" key="3">
    <source>
        <dbReference type="Proteomes" id="UP000823388"/>
    </source>
</evidence>
<dbReference type="AlphaFoldDB" id="A0A8T0PF70"/>
<comment type="caution">
    <text evidence="2">The sequence shown here is derived from an EMBL/GenBank/DDBJ whole genome shotgun (WGS) entry which is preliminary data.</text>
</comment>
<reference evidence="2" key="1">
    <citation type="submission" date="2020-05" db="EMBL/GenBank/DDBJ databases">
        <title>WGS assembly of Panicum virgatum.</title>
        <authorList>
            <person name="Lovell J.T."/>
            <person name="Jenkins J."/>
            <person name="Shu S."/>
            <person name="Juenger T.E."/>
            <person name="Schmutz J."/>
        </authorList>
    </citation>
    <scope>NUCLEOTIDE SEQUENCE</scope>
    <source>
        <strain evidence="2">AP13</strain>
    </source>
</reference>
<gene>
    <name evidence="2" type="ORF">PVAP13_8KG067300</name>
</gene>
<evidence type="ECO:0000313" key="2">
    <source>
        <dbReference type="EMBL" id="KAG2560260.1"/>
    </source>
</evidence>
<keyword evidence="3" id="KW-1185">Reference proteome</keyword>
<accession>A0A8T0PF70</accession>
<sequence>MVSADVTLSGANGQPAGEFMEQRSSPRLISLSPVRRLLRPGVPPAAATCSAACRTRTTAPCCSCWSCRRSTPCSRRGCCHAAPPGGRRPSSAGAGPPACWRRWDAPPPPSSSWLPTTSPGFPTWPQPTSLAPAEARRCHRDPPPYLLRLLEVWLRHCRVPRPPPVREERCSGHPAAAGSRRRGSRVLRGIGDLLLAYARCHVLFARRRADDMARRLAPSAAGGLCQRGSVGGGGAPARDAFLPRLAMEQQQLPGVHPHPHSVFMLKSEPAGKAFGDRHRQLVRGWA</sequence>
<proteinExistence type="predicted"/>